<dbReference type="AlphaFoldDB" id="A0ABD2PNZ3"/>
<sequence>MLGEMRMDIQKMGTQLDAPRSQSSGLEQQTLLLLRAMQQQQQESSAVAMATINAAATMMIQQGRAPQPPQSQFASFPSPVQTLKPQPPHPNIFSQQVAASASPQNLNASASAKKLMLGLDSPQAATGHLFTPLRTATTVGSFLPQVTVPSSNIFVTKQTPAVPSPAKQLTTITNPSLNVKANISFGLTKETQAKPELPKAATESLFDKFKPKEATKCIACTTAKPGFAPEKSTGGILAKANVSTPQFSFGAATQKTSTVPTTPLFSFGSSTKPATASTKPAFSFGVKPAETKATPESDDEEVQQSRLVMRQDQTFKVCCNHPILPEMKLTMMSTKNKDGSKAAQEQCRAWTWWAIDFAEPIVGETDVTLDENGGHRETLAMRFGKVEAAQEFYRVFHASCQSAKSPQKSTKDQDEVEILNVSHVNDEQKKRAELLKLPKEFYAFENDEKTKENYSTSGLFASPSTANTSGGLFGNLPKASISSGIFGTGTTTTSSESLFAGFGSNKTSSPPSQGLFGNLGKPAAGLFAPGTAEIKEAPGQGLLGDGNKPAGDGNKPGLFGTEQDASADSSKTFGQGLFGPSAPTSSLFNFACKTTSSGDTTIGGFGAAVESKGMLDFTQLNKSSGDGQMKPAWLSKSDDAPKWGTDKPLFANQTEGPSEDADGHVVEDPSYDPQYKAIVSLPEVQVKTGEEDEVCLFLSRSRVYKFLEGEWKERGVGDLKILVKPQVFPSDEVNPREEWPAVKDSDLGTLVSARILMRREQVLKLCLNQTISVKTPFNFTPVGASKRVVCWKGVDYSSDEPETELFSLKFKNEETLTHFNECLARAMKLPRV</sequence>
<feature type="compositionally biased region" description="Basic and acidic residues" evidence="1">
    <location>
        <begin position="636"/>
        <end position="645"/>
    </location>
</feature>
<keyword evidence="3" id="KW-0436">Ligase</keyword>
<dbReference type="Gene3D" id="2.30.29.30">
    <property type="entry name" value="Pleckstrin-homology domain (PH domain)/Phosphotyrosine-binding domain (PTB)"/>
    <property type="match status" value="2"/>
</dbReference>
<feature type="compositionally biased region" description="Polar residues" evidence="1">
    <location>
        <begin position="267"/>
        <end position="280"/>
    </location>
</feature>
<dbReference type="InterPro" id="IPR045255">
    <property type="entry name" value="RanBP1-like"/>
</dbReference>
<dbReference type="PANTHER" id="PTHR23138">
    <property type="entry name" value="RAN BINDING PROTEIN"/>
    <property type="match status" value="1"/>
</dbReference>
<accession>A0ABD2PNZ3</accession>
<feature type="region of interest" description="Disordered" evidence="1">
    <location>
        <begin position="536"/>
        <end position="571"/>
    </location>
</feature>
<proteinExistence type="predicted"/>
<keyword evidence="4" id="KW-1185">Reference proteome</keyword>
<evidence type="ECO:0000313" key="3">
    <source>
        <dbReference type="EMBL" id="KAL3308979.1"/>
    </source>
</evidence>
<feature type="region of interest" description="Disordered" evidence="1">
    <location>
        <begin position="620"/>
        <end position="667"/>
    </location>
</feature>
<protein>
    <submittedName>
        <fullName evidence="3">E3 SUMO-protein ligase RanBP2</fullName>
    </submittedName>
</protein>
<evidence type="ECO:0000259" key="2">
    <source>
        <dbReference type="PROSITE" id="PS50196"/>
    </source>
</evidence>
<name>A0ABD2PNZ3_9PLAT</name>
<reference evidence="3 4" key="1">
    <citation type="submission" date="2024-11" db="EMBL/GenBank/DDBJ databases">
        <title>Adaptive evolution of stress response genes in parasites aligns with host niche diversity.</title>
        <authorList>
            <person name="Hahn C."/>
            <person name="Resl P."/>
        </authorList>
    </citation>
    <scope>NUCLEOTIDE SEQUENCE [LARGE SCALE GENOMIC DNA]</scope>
    <source>
        <strain evidence="3">EGGRZ-B1_66</strain>
        <tissue evidence="3">Body</tissue>
    </source>
</reference>
<dbReference type="Pfam" id="PF00638">
    <property type="entry name" value="Ran_BP1"/>
    <property type="match status" value="3"/>
</dbReference>
<feature type="compositionally biased region" description="Low complexity" evidence="1">
    <location>
        <begin position="70"/>
        <end position="79"/>
    </location>
</feature>
<dbReference type="Proteomes" id="UP001626550">
    <property type="component" value="Unassembled WGS sequence"/>
</dbReference>
<evidence type="ECO:0000313" key="4">
    <source>
        <dbReference type="Proteomes" id="UP001626550"/>
    </source>
</evidence>
<feature type="domain" description="RanBD1" evidence="2">
    <location>
        <begin position="264"/>
        <end position="405"/>
    </location>
</feature>
<dbReference type="PANTHER" id="PTHR23138:SF87">
    <property type="entry name" value="E3 SUMO-PROTEIN LIGASE RANBP2"/>
    <property type="match status" value="1"/>
</dbReference>
<evidence type="ECO:0000256" key="1">
    <source>
        <dbReference type="SAM" id="MobiDB-lite"/>
    </source>
</evidence>
<feature type="region of interest" description="Disordered" evidence="1">
    <location>
        <begin position="267"/>
        <end position="300"/>
    </location>
</feature>
<dbReference type="SUPFAM" id="SSF50729">
    <property type="entry name" value="PH domain-like"/>
    <property type="match status" value="2"/>
</dbReference>
<dbReference type="InterPro" id="IPR011993">
    <property type="entry name" value="PH-like_dom_sf"/>
</dbReference>
<organism evidence="3 4">
    <name type="scientific">Cichlidogyrus casuarinus</name>
    <dbReference type="NCBI Taxonomy" id="1844966"/>
    <lineage>
        <taxon>Eukaryota</taxon>
        <taxon>Metazoa</taxon>
        <taxon>Spiralia</taxon>
        <taxon>Lophotrochozoa</taxon>
        <taxon>Platyhelminthes</taxon>
        <taxon>Monogenea</taxon>
        <taxon>Monopisthocotylea</taxon>
        <taxon>Dactylogyridea</taxon>
        <taxon>Ancyrocephalidae</taxon>
        <taxon>Cichlidogyrus</taxon>
    </lineage>
</organism>
<dbReference type="PROSITE" id="PS50196">
    <property type="entry name" value="RANBD1"/>
    <property type="match status" value="2"/>
</dbReference>
<dbReference type="EMBL" id="JBJKFK010004453">
    <property type="protein sequence ID" value="KAL3308979.1"/>
    <property type="molecule type" value="Genomic_DNA"/>
</dbReference>
<gene>
    <name evidence="3" type="primary">RANBP2</name>
    <name evidence="3" type="ORF">Ciccas_012482</name>
</gene>
<feature type="domain" description="RanBD1" evidence="2">
    <location>
        <begin position="674"/>
        <end position="828"/>
    </location>
</feature>
<comment type="caution">
    <text evidence="3">The sequence shown here is derived from an EMBL/GenBank/DDBJ whole genome shotgun (WGS) entry which is preliminary data.</text>
</comment>
<feature type="region of interest" description="Disordered" evidence="1">
    <location>
        <begin position="64"/>
        <end position="83"/>
    </location>
</feature>
<dbReference type="SMART" id="SM00160">
    <property type="entry name" value="RanBD"/>
    <property type="match status" value="1"/>
</dbReference>
<dbReference type="CDD" id="cd00835">
    <property type="entry name" value="RanBD_family"/>
    <property type="match status" value="1"/>
</dbReference>
<dbReference type="GO" id="GO:0016874">
    <property type="term" value="F:ligase activity"/>
    <property type="evidence" value="ECO:0007669"/>
    <property type="project" value="UniProtKB-KW"/>
</dbReference>
<dbReference type="InterPro" id="IPR000156">
    <property type="entry name" value="Ran_bind_dom"/>
</dbReference>